<dbReference type="PANTHER" id="PTHR12217:SF4">
    <property type="entry name" value="EUKARYOTIC TRANSLATION INITIATION FACTOR 2D"/>
    <property type="match status" value="1"/>
</dbReference>
<evidence type="ECO:0000313" key="3">
    <source>
        <dbReference type="Proteomes" id="UP000054350"/>
    </source>
</evidence>
<evidence type="ECO:0000259" key="1">
    <source>
        <dbReference type="PROSITE" id="PS50296"/>
    </source>
</evidence>
<dbReference type="PROSITE" id="PS50296">
    <property type="entry name" value="SUI1"/>
    <property type="match status" value="1"/>
</dbReference>
<dbReference type="InterPro" id="IPR036877">
    <property type="entry name" value="SUI1_dom_sf"/>
</dbReference>
<dbReference type="EMBL" id="GG745336">
    <property type="protein sequence ID" value="KNE60618.1"/>
    <property type="molecule type" value="Genomic_DNA"/>
</dbReference>
<name>A0A0L0SDI5_ALLM3</name>
<dbReference type="Pfam" id="PF01253">
    <property type="entry name" value="SUI1"/>
    <property type="match status" value="1"/>
</dbReference>
<evidence type="ECO:0000313" key="2">
    <source>
        <dbReference type="EMBL" id="KNE60618.1"/>
    </source>
</evidence>
<dbReference type="PANTHER" id="PTHR12217">
    <property type="entry name" value="EUKARYOTIC TRANSLATION INITIATION FACTOR 2D"/>
    <property type="match status" value="1"/>
</dbReference>
<sequence>MDAFLRSVPHLELPISASTLHSKHLKQYAKDLDFKNTKWKKLAKFLKTLDKDEKLIATKDIKGEPQIMSVNKTHPRLVEHMEMVAAAASSSAGKKASKSASAASAGAGSASARPKSAAASVSAAEKVTVTPLYQPVSAMSFAFPKTAPRYLTRCEVAQYLDAYYDANNLVSTLNRRFITVDMYLDKFAPGDQATAKRDDLLATVLDKMRKFHCVSTNPDEVLKGEFVRVVVSIEKRQGRKMVSVLKSLGALFSPAQLAALQQEFSVKCATSVSVADGHVLVQGDQSKFLLQWAQEKGIAHLVDVVKK</sequence>
<gene>
    <name evidence="2" type="ORF">AMAG_18569</name>
</gene>
<dbReference type="Proteomes" id="UP000054350">
    <property type="component" value="Unassembled WGS sequence"/>
</dbReference>
<dbReference type="Pfam" id="PF25304">
    <property type="entry name" value="WHD_eIF2D"/>
    <property type="match status" value="1"/>
</dbReference>
<dbReference type="InterPro" id="IPR001950">
    <property type="entry name" value="SUI1"/>
</dbReference>
<accession>A0A0L0SDI5</accession>
<dbReference type="AlphaFoldDB" id="A0A0L0SDI5"/>
<organism evidence="2 3">
    <name type="scientific">Allomyces macrogynus (strain ATCC 38327)</name>
    <name type="common">Allomyces javanicus var. macrogynus</name>
    <dbReference type="NCBI Taxonomy" id="578462"/>
    <lineage>
        <taxon>Eukaryota</taxon>
        <taxon>Fungi</taxon>
        <taxon>Fungi incertae sedis</taxon>
        <taxon>Blastocladiomycota</taxon>
        <taxon>Blastocladiomycetes</taxon>
        <taxon>Blastocladiales</taxon>
        <taxon>Blastocladiaceae</taxon>
        <taxon>Allomyces</taxon>
    </lineage>
</organism>
<dbReference type="SUPFAM" id="SSF47592">
    <property type="entry name" value="SWIB/MDM2 domain"/>
    <property type="match status" value="1"/>
</dbReference>
<protein>
    <recommendedName>
        <fullName evidence="1">SUI1 domain-containing protein</fullName>
    </recommendedName>
</protein>
<dbReference type="InterPro" id="IPR036885">
    <property type="entry name" value="SWIB_MDM2_dom_sf"/>
</dbReference>
<reference evidence="3" key="2">
    <citation type="submission" date="2009-11" db="EMBL/GenBank/DDBJ databases">
        <title>The Genome Sequence of Allomyces macrogynus strain ATCC 38327.</title>
        <authorList>
            <consortium name="The Broad Institute Genome Sequencing Platform"/>
            <person name="Russ C."/>
            <person name="Cuomo C."/>
            <person name="Shea T."/>
            <person name="Young S.K."/>
            <person name="Zeng Q."/>
            <person name="Koehrsen M."/>
            <person name="Haas B."/>
            <person name="Borodovsky M."/>
            <person name="Guigo R."/>
            <person name="Alvarado L."/>
            <person name="Berlin A."/>
            <person name="Borenstein D."/>
            <person name="Chen Z."/>
            <person name="Engels R."/>
            <person name="Freedman E."/>
            <person name="Gellesch M."/>
            <person name="Goldberg J."/>
            <person name="Griggs A."/>
            <person name="Gujja S."/>
            <person name="Heiman D."/>
            <person name="Hepburn T."/>
            <person name="Howarth C."/>
            <person name="Jen D."/>
            <person name="Larson L."/>
            <person name="Lewis B."/>
            <person name="Mehta T."/>
            <person name="Park D."/>
            <person name="Pearson M."/>
            <person name="Roberts A."/>
            <person name="Saif S."/>
            <person name="Shenoy N."/>
            <person name="Sisk P."/>
            <person name="Stolte C."/>
            <person name="Sykes S."/>
            <person name="Walk T."/>
            <person name="White J."/>
            <person name="Yandava C."/>
            <person name="Burger G."/>
            <person name="Gray M.W."/>
            <person name="Holland P.W.H."/>
            <person name="King N."/>
            <person name="Lang F.B.F."/>
            <person name="Roger A.J."/>
            <person name="Ruiz-Trillo I."/>
            <person name="Lander E."/>
            <person name="Nusbaum C."/>
        </authorList>
    </citation>
    <scope>NUCLEOTIDE SEQUENCE [LARGE SCALE GENOMIC DNA]</scope>
    <source>
        <strain evidence="3">ATCC 38327</strain>
    </source>
</reference>
<proteinExistence type="predicted"/>
<dbReference type="STRING" id="578462.A0A0L0SDI5"/>
<dbReference type="OrthoDB" id="199771at2759"/>
<dbReference type="GO" id="GO:0001731">
    <property type="term" value="P:formation of translation preinitiation complex"/>
    <property type="evidence" value="ECO:0007669"/>
    <property type="project" value="InterPro"/>
</dbReference>
<feature type="domain" description="SUI1" evidence="1">
    <location>
        <begin position="229"/>
        <end position="297"/>
    </location>
</feature>
<dbReference type="GO" id="GO:0003743">
    <property type="term" value="F:translation initiation factor activity"/>
    <property type="evidence" value="ECO:0007669"/>
    <property type="project" value="InterPro"/>
</dbReference>
<dbReference type="Gene3D" id="3.30.780.10">
    <property type="entry name" value="SUI1-like domain"/>
    <property type="match status" value="1"/>
</dbReference>
<dbReference type="SUPFAM" id="SSF55159">
    <property type="entry name" value="eIF1-like"/>
    <property type="match status" value="1"/>
</dbReference>
<reference evidence="2 3" key="1">
    <citation type="submission" date="2009-11" db="EMBL/GenBank/DDBJ databases">
        <title>Annotation of Allomyces macrogynus ATCC 38327.</title>
        <authorList>
            <consortium name="The Broad Institute Genome Sequencing Platform"/>
            <person name="Russ C."/>
            <person name="Cuomo C."/>
            <person name="Burger G."/>
            <person name="Gray M.W."/>
            <person name="Holland P.W.H."/>
            <person name="King N."/>
            <person name="Lang F.B.F."/>
            <person name="Roger A.J."/>
            <person name="Ruiz-Trillo I."/>
            <person name="Young S.K."/>
            <person name="Zeng Q."/>
            <person name="Gargeya S."/>
            <person name="Fitzgerald M."/>
            <person name="Haas B."/>
            <person name="Abouelleil A."/>
            <person name="Alvarado L."/>
            <person name="Arachchi H.M."/>
            <person name="Berlin A."/>
            <person name="Chapman S.B."/>
            <person name="Gearin G."/>
            <person name="Goldberg J."/>
            <person name="Griggs A."/>
            <person name="Gujja S."/>
            <person name="Hansen M."/>
            <person name="Heiman D."/>
            <person name="Howarth C."/>
            <person name="Larimer J."/>
            <person name="Lui A."/>
            <person name="MacDonald P.J.P."/>
            <person name="McCowen C."/>
            <person name="Montmayeur A."/>
            <person name="Murphy C."/>
            <person name="Neiman D."/>
            <person name="Pearson M."/>
            <person name="Priest M."/>
            <person name="Roberts A."/>
            <person name="Saif S."/>
            <person name="Shea T."/>
            <person name="Sisk P."/>
            <person name="Stolte C."/>
            <person name="Sykes S."/>
            <person name="Wortman J."/>
            <person name="Nusbaum C."/>
            <person name="Birren B."/>
        </authorList>
    </citation>
    <scope>NUCLEOTIDE SEQUENCE [LARGE SCALE GENOMIC DNA]</scope>
    <source>
        <strain evidence="2 3">ATCC 38327</strain>
    </source>
</reference>
<dbReference type="InterPro" id="IPR039757">
    <property type="entry name" value="EIF2D"/>
</dbReference>
<keyword evidence="3" id="KW-1185">Reference proteome</keyword>
<dbReference type="VEuPathDB" id="FungiDB:AMAG_18569"/>
<dbReference type="InterPro" id="IPR057429">
    <property type="entry name" value="WH_eIF2D"/>
</dbReference>
<dbReference type="OMA" id="STHIDQY"/>